<feature type="transmembrane region" description="Helical" evidence="1">
    <location>
        <begin position="20"/>
        <end position="45"/>
    </location>
</feature>
<proteinExistence type="predicted"/>
<dbReference type="RefSeq" id="WP_175526795.1">
    <property type="nucleotide sequence ID" value="NZ_CP181348.1"/>
</dbReference>
<keyword evidence="1" id="KW-0472">Membrane</keyword>
<evidence type="ECO:0000313" key="2">
    <source>
        <dbReference type="EMBL" id="MBB3933966.1"/>
    </source>
</evidence>
<accession>A0A7W6BLA8</accession>
<keyword evidence="3" id="KW-1185">Reference proteome</keyword>
<protein>
    <submittedName>
        <fullName evidence="2">Multisubunit Na+/H+ antiporter MnhC subunit</fullName>
    </submittedName>
</protein>
<reference evidence="2 3" key="1">
    <citation type="submission" date="2020-08" db="EMBL/GenBank/DDBJ databases">
        <title>Genomic Encyclopedia of Type Strains, Phase IV (KMG-IV): sequencing the most valuable type-strain genomes for metagenomic binning, comparative biology and taxonomic classification.</title>
        <authorList>
            <person name="Goeker M."/>
        </authorList>
    </citation>
    <scope>NUCLEOTIDE SEQUENCE [LARGE SCALE GENOMIC DNA]</scope>
    <source>
        <strain evidence="2 3">DSM 25024</strain>
    </source>
</reference>
<evidence type="ECO:0000313" key="3">
    <source>
        <dbReference type="Proteomes" id="UP000531216"/>
    </source>
</evidence>
<dbReference type="Proteomes" id="UP000531216">
    <property type="component" value="Unassembled WGS sequence"/>
</dbReference>
<dbReference type="AlphaFoldDB" id="A0A7W6BLA8"/>
<keyword evidence="1" id="KW-1133">Transmembrane helix</keyword>
<evidence type="ECO:0000256" key="1">
    <source>
        <dbReference type="SAM" id="Phobius"/>
    </source>
</evidence>
<name>A0A7W6BLA8_9HYPH</name>
<sequence>MTDETRTTPEESPRDRLTTAFLLTAMVVGGGFATIALAIGAWDLLQRYGGL</sequence>
<keyword evidence="1" id="KW-0812">Transmembrane</keyword>
<comment type="caution">
    <text evidence="2">The sequence shown here is derived from an EMBL/GenBank/DDBJ whole genome shotgun (WGS) entry which is preliminary data.</text>
</comment>
<gene>
    <name evidence="2" type="ORF">GGR05_000077</name>
</gene>
<dbReference type="EMBL" id="JACIDO010000001">
    <property type="protein sequence ID" value="MBB3933966.1"/>
    <property type="molecule type" value="Genomic_DNA"/>
</dbReference>
<organism evidence="2 3">
    <name type="scientific">Aureimonas phyllosphaerae</name>
    <dbReference type="NCBI Taxonomy" id="1166078"/>
    <lineage>
        <taxon>Bacteria</taxon>
        <taxon>Pseudomonadati</taxon>
        <taxon>Pseudomonadota</taxon>
        <taxon>Alphaproteobacteria</taxon>
        <taxon>Hyphomicrobiales</taxon>
        <taxon>Aurantimonadaceae</taxon>
        <taxon>Aureimonas</taxon>
    </lineage>
</organism>